<proteinExistence type="predicted"/>
<evidence type="ECO:0000313" key="2">
    <source>
        <dbReference type="Proteomes" id="UP000204502"/>
    </source>
</evidence>
<dbReference type="KEGG" id="vg:28801874"/>
<evidence type="ECO:0000313" key="1">
    <source>
        <dbReference type="EMBL" id="AMB18795.1"/>
    </source>
</evidence>
<gene>
    <name evidence="1" type="ORF">Eldridge_0215</name>
</gene>
<dbReference type="GeneID" id="28801874"/>
<sequence>MTMNVILASAAITLIIIAVSRIAYISGYNKGFTEGSDDTANIILDRMEEVFELSEEDKEYRRKMQGGK</sequence>
<dbReference type="OrthoDB" id="39573at10239"/>
<accession>A0A0Y0C5D4</accession>
<reference evidence="1 2" key="1">
    <citation type="journal article" date="2016" name="Genome Announc.">
        <title>Complete Genome Sequence of Bacillus megaterium Bacteriophage Eldridge.</title>
        <authorList>
            <person name="Reveille A.M."/>
            <person name="Eldridge K.A."/>
            <person name="Temple L.M."/>
        </authorList>
    </citation>
    <scope>NUCLEOTIDE SEQUENCE [LARGE SCALE GENOMIC DNA]</scope>
</reference>
<dbReference type="EMBL" id="KU253712">
    <property type="protein sequence ID" value="AMB18795.1"/>
    <property type="molecule type" value="Genomic_DNA"/>
</dbReference>
<protein>
    <submittedName>
        <fullName evidence="1">Uncharacterized protein</fullName>
    </submittedName>
</protein>
<name>A0A0Y0C5D4_9CAUD</name>
<dbReference type="RefSeq" id="YP_009274919.1">
    <property type="nucleotide sequence ID" value="NC_030920.1"/>
</dbReference>
<dbReference type="Proteomes" id="UP000204502">
    <property type="component" value="Segment"/>
</dbReference>
<keyword evidence="2" id="KW-1185">Reference proteome</keyword>
<organism evidence="1 2">
    <name type="scientific">Bacillus phage Eldridge</name>
    <dbReference type="NCBI Taxonomy" id="1776293"/>
    <lineage>
        <taxon>Viruses</taxon>
        <taxon>Duplodnaviria</taxon>
        <taxon>Heunggongvirae</taxon>
        <taxon>Uroviricota</taxon>
        <taxon>Caudoviricetes</taxon>
        <taxon>Herelleviridae</taxon>
        <taxon>Bastillevirinae</taxon>
        <taxon>Eldridgevirus</taxon>
        <taxon>Eldridgevirus eldridge</taxon>
    </lineage>
</organism>